<reference evidence="4 5" key="1">
    <citation type="submission" date="2022-10" db="EMBL/GenBank/DDBJ databases">
        <title>Luteolibacter arcticus strain CCTCC AB 2014275, whole genome shotgun sequencing project.</title>
        <authorList>
            <person name="Zhao G."/>
            <person name="Shen L."/>
        </authorList>
    </citation>
    <scope>NUCLEOTIDE SEQUENCE [LARGE SCALE GENOMIC DNA]</scope>
    <source>
        <strain evidence="4 5">CCTCC AB 2014275</strain>
    </source>
</reference>
<evidence type="ECO:0000256" key="1">
    <source>
        <dbReference type="SAM" id="Coils"/>
    </source>
</evidence>
<feature type="compositionally biased region" description="Polar residues" evidence="2">
    <location>
        <begin position="476"/>
        <end position="487"/>
    </location>
</feature>
<dbReference type="RefSeq" id="WP_264490602.1">
    <property type="nucleotide sequence ID" value="NZ_JAPDDT010000028.1"/>
</dbReference>
<feature type="compositionally biased region" description="Low complexity" evidence="2">
    <location>
        <begin position="421"/>
        <end position="432"/>
    </location>
</feature>
<feature type="region of interest" description="Disordered" evidence="2">
    <location>
        <begin position="305"/>
        <end position="341"/>
    </location>
</feature>
<feature type="compositionally biased region" description="Basic and acidic residues" evidence="2">
    <location>
        <begin position="305"/>
        <end position="319"/>
    </location>
</feature>
<dbReference type="EMBL" id="JAPDDT010000028">
    <property type="protein sequence ID" value="MCW1926494.1"/>
    <property type="molecule type" value="Genomic_DNA"/>
</dbReference>
<accession>A0ABT3GSI3</accession>
<feature type="compositionally biased region" description="Basic and acidic residues" evidence="2">
    <location>
        <begin position="449"/>
        <end position="461"/>
    </location>
</feature>
<name>A0ABT3GSI3_9BACT</name>
<feature type="transmembrane region" description="Helical" evidence="3">
    <location>
        <begin position="23"/>
        <end position="45"/>
    </location>
</feature>
<evidence type="ECO:0000256" key="3">
    <source>
        <dbReference type="SAM" id="Phobius"/>
    </source>
</evidence>
<sequence>MTSLASFLDAVRHRLDRGVASRIGARCLLAAASACLVWAVAWRIFGYAAPRIGYAIAGGIGLLAFVIALMASRRNSTDAAVAADETFGLKDGLLSWLGFRAKGSEGEVYQLHEKMLVARVSSLDPAGVPLVHPKRSYGTGVLLAVIAGGLAFLPHSQAVRDKLAREQMTAERSAEVKKQVEEAVEELIKELGEEERKVLDPAKLRELAKQLAETKDQREAEKQIAKFEQELAKAMQGLEARQDEAVLKLSAEELAKSSLADARQLGKQLDAKDFEKAKQELGEMKPEAKNKMTPEELEQLKKNAAKAKEMAKRMADGARQRNFGKAPKPGDKMDGEQAQMAEGNQQPLQEMLEDIDAEARQLGAKMEQGEFDPDAEAMAMKLGGKMDKLGDRLGQLGARQKAKDKLGKLRAGMGEARQFAQGQSQTLGLGQSMAQSPDAGGKGAGKGSVESRRNERDELKDNNNLAQLKGNPNAEGPSSNSVESAESGTGIAGRAGVDKQREFRRQMESLVRRDDIPEELKLGVREYFERVHETGEAPTE</sequence>
<feature type="coiled-coil region" evidence="1">
    <location>
        <begin position="170"/>
        <end position="244"/>
    </location>
</feature>
<evidence type="ECO:0008006" key="6">
    <source>
        <dbReference type="Google" id="ProtNLM"/>
    </source>
</evidence>
<keyword evidence="3" id="KW-1133">Transmembrane helix</keyword>
<protein>
    <recommendedName>
        <fullName evidence="6">DUF4175 domain-containing protein</fullName>
    </recommendedName>
</protein>
<evidence type="ECO:0000313" key="4">
    <source>
        <dbReference type="EMBL" id="MCW1926494.1"/>
    </source>
</evidence>
<evidence type="ECO:0000256" key="2">
    <source>
        <dbReference type="SAM" id="MobiDB-lite"/>
    </source>
</evidence>
<feature type="region of interest" description="Disordered" evidence="2">
    <location>
        <begin position="419"/>
        <end position="501"/>
    </location>
</feature>
<proteinExistence type="predicted"/>
<keyword evidence="3" id="KW-0812">Transmembrane</keyword>
<gene>
    <name evidence="4" type="ORF">OKA05_28340</name>
</gene>
<organism evidence="4 5">
    <name type="scientific">Luteolibacter arcticus</name>
    <dbReference type="NCBI Taxonomy" id="1581411"/>
    <lineage>
        <taxon>Bacteria</taxon>
        <taxon>Pseudomonadati</taxon>
        <taxon>Verrucomicrobiota</taxon>
        <taxon>Verrucomicrobiia</taxon>
        <taxon>Verrucomicrobiales</taxon>
        <taxon>Verrucomicrobiaceae</taxon>
        <taxon>Luteolibacter</taxon>
    </lineage>
</organism>
<comment type="caution">
    <text evidence="4">The sequence shown here is derived from an EMBL/GenBank/DDBJ whole genome shotgun (WGS) entry which is preliminary data.</text>
</comment>
<keyword evidence="5" id="KW-1185">Reference proteome</keyword>
<feature type="transmembrane region" description="Helical" evidence="3">
    <location>
        <begin position="51"/>
        <end position="71"/>
    </location>
</feature>
<keyword evidence="3" id="KW-0472">Membrane</keyword>
<feature type="transmembrane region" description="Helical" evidence="3">
    <location>
        <begin position="137"/>
        <end position="155"/>
    </location>
</feature>
<keyword evidence="1" id="KW-0175">Coiled coil</keyword>
<evidence type="ECO:0000313" key="5">
    <source>
        <dbReference type="Proteomes" id="UP001320876"/>
    </source>
</evidence>
<dbReference type="Proteomes" id="UP001320876">
    <property type="component" value="Unassembled WGS sequence"/>
</dbReference>